<sequence length="85" mass="9892">MTHMQPSLSVHLAVFFSLCTYCDTDTRSTSLARPQQCRSTTVICTDLRIRNKWPKREHWPILTHAHRRRITTSTEDVRECYSAAA</sequence>
<dbReference type="EMBL" id="GIFC01003207">
    <property type="protein sequence ID" value="MXU85290.1"/>
    <property type="molecule type" value="Transcribed_RNA"/>
</dbReference>
<dbReference type="AlphaFoldDB" id="A0A6B0U9G9"/>
<feature type="signal peptide" evidence="1">
    <location>
        <begin position="1"/>
        <end position="24"/>
    </location>
</feature>
<evidence type="ECO:0000256" key="1">
    <source>
        <dbReference type="SAM" id="SignalP"/>
    </source>
</evidence>
<reference evidence="2" key="1">
    <citation type="submission" date="2019-12" db="EMBL/GenBank/DDBJ databases">
        <title>An insight into the sialome of adult female Ixodes ricinus ticks feeding for 6 days.</title>
        <authorList>
            <person name="Perner J."/>
            <person name="Ribeiro J.M.C."/>
        </authorList>
    </citation>
    <scope>NUCLEOTIDE SEQUENCE</scope>
    <source>
        <strain evidence="2">Semi-engorged</strain>
        <tissue evidence="2">Salivary glands</tissue>
    </source>
</reference>
<accession>A0A6B0U9G9</accession>
<keyword evidence="1" id="KW-0732">Signal</keyword>
<protein>
    <submittedName>
        <fullName evidence="2">Putative secreted protein</fullName>
    </submittedName>
</protein>
<organism evidence="2">
    <name type="scientific">Ixodes ricinus</name>
    <name type="common">Common tick</name>
    <name type="synonym">Acarus ricinus</name>
    <dbReference type="NCBI Taxonomy" id="34613"/>
    <lineage>
        <taxon>Eukaryota</taxon>
        <taxon>Metazoa</taxon>
        <taxon>Ecdysozoa</taxon>
        <taxon>Arthropoda</taxon>
        <taxon>Chelicerata</taxon>
        <taxon>Arachnida</taxon>
        <taxon>Acari</taxon>
        <taxon>Parasitiformes</taxon>
        <taxon>Ixodida</taxon>
        <taxon>Ixodoidea</taxon>
        <taxon>Ixodidae</taxon>
        <taxon>Ixodinae</taxon>
        <taxon>Ixodes</taxon>
    </lineage>
</organism>
<evidence type="ECO:0000313" key="2">
    <source>
        <dbReference type="EMBL" id="MXU85290.1"/>
    </source>
</evidence>
<name>A0A6B0U9G9_IXORI</name>
<proteinExistence type="predicted"/>
<feature type="chain" id="PRO_5025602393" evidence="1">
    <location>
        <begin position="25"/>
        <end position="85"/>
    </location>
</feature>